<reference evidence="9 10" key="1">
    <citation type="submission" date="2019-04" db="EMBL/GenBank/DDBJ databases">
        <title>Streptomyces rhizosphaericola sp. nov., an actinobacterium isolated from the wheat rhizosphere.</title>
        <authorList>
            <person name="Vargas Hoyos H.A."/>
            <person name="Santos S.N."/>
            <person name="Genuario D.B."/>
            <person name="Melo I.S."/>
            <person name="Da Silva L.J."/>
            <person name="Da Silva F.S.P."/>
            <person name="Zucchi T.D."/>
        </authorList>
    </citation>
    <scope>NUCLEOTIDE SEQUENCE [LARGE SCALE GENOMIC DNA]</scope>
    <source>
        <strain evidence="9 10">1AS2c</strain>
    </source>
</reference>
<dbReference type="Proteomes" id="UP000306274">
    <property type="component" value="Unassembled WGS sequence"/>
</dbReference>
<name>A0ABY2PK39_9ACTN</name>
<evidence type="ECO:0000313" key="9">
    <source>
        <dbReference type="EMBL" id="TGZ11268.1"/>
    </source>
</evidence>
<dbReference type="SUPFAM" id="SSF49785">
    <property type="entry name" value="Galactose-binding domain-like"/>
    <property type="match status" value="2"/>
</dbReference>
<dbReference type="Pfam" id="PF22666">
    <property type="entry name" value="Glyco_hydro_2_N2"/>
    <property type="match status" value="1"/>
</dbReference>
<gene>
    <name evidence="9" type="ORF">E5Z02_05575</name>
</gene>
<evidence type="ECO:0000256" key="6">
    <source>
        <dbReference type="SAM" id="MobiDB-lite"/>
    </source>
</evidence>
<dbReference type="InterPro" id="IPR054593">
    <property type="entry name" value="Beta-mannosidase-like_N2"/>
</dbReference>
<feature type="domain" description="Beta-mannosidase-like galactose-binding" evidence="8">
    <location>
        <begin position="31"/>
        <end position="219"/>
    </location>
</feature>
<dbReference type="PANTHER" id="PTHR43730">
    <property type="entry name" value="BETA-MANNOSIDASE"/>
    <property type="match status" value="1"/>
</dbReference>
<dbReference type="InterPro" id="IPR050887">
    <property type="entry name" value="Beta-mannosidase_GH2"/>
</dbReference>
<dbReference type="InterPro" id="IPR017853">
    <property type="entry name" value="GH"/>
</dbReference>
<dbReference type="SUPFAM" id="SSF51445">
    <property type="entry name" value="(Trans)glycosidases"/>
    <property type="match status" value="1"/>
</dbReference>
<evidence type="ECO:0000256" key="4">
    <source>
        <dbReference type="ARBA" id="ARBA00022801"/>
    </source>
</evidence>
<dbReference type="Gene3D" id="2.60.40.10">
    <property type="entry name" value="Immunoglobulins"/>
    <property type="match status" value="1"/>
</dbReference>
<comment type="similarity">
    <text evidence="2">Belongs to the glycosyl hydrolase 2 family.</text>
</comment>
<dbReference type="Pfam" id="PF00703">
    <property type="entry name" value="Glyco_hydro_2"/>
    <property type="match status" value="1"/>
</dbReference>
<feature type="region of interest" description="Disordered" evidence="6">
    <location>
        <begin position="162"/>
        <end position="183"/>
    </location>
</feature>
<keyword evidence="4 9" id="KW-0378">Hydrolase</keyword>
<dbReference type="Gene3D" id="2.60.120.260">
    <property type="entry name" value="Galactose-binding domain-like"/>
    <property type="match status" value="1"/>
</dbReference>
<dbReference type="InterPro" id="IPR006102">
    <property type="entry name" value="Ig-like_GH2"/>
</dbReference>
<evidence type="ECO:0000256" key="1">
    <source>
        <dbReference type="ARBA" id="ARBA00000829"/>
    </source>
</evidence>
<evidence type="ECO:0000256" key="2">
    <source>
        <dbReference type="ARBA" id="ARBA00007401"/>
    </source>
</evidence>
<organism evidence="9 10">
    <name type="scientific">Streptomyces rhizosphaericola</name>
    <dbReference type="NCBI Taxonomy" id="2564098"/>
    <lineage>
        <taxon>Bacteria</taxon>
        <taxon>Bacillati</taxon>
        <taxon>Actinomycetota</taxon>
        <taxon>Actinomycetes</taxon>
        <taxon>Kitasatosporales</taxon>
        <taxon>Streptomycetaceae</taxon>
        <taxon>Streptomyces</taxon>
    </lineage>
</organism>
<evidence type="ECO:0000256" key="5">
    <source>
        <dbReference type="ARBA" id="ARBA00023295"/>
    </source>
</evidence>
<evidence type="ECO:0000259" key="7">
    <source>
        <dbReference type="Pfam" id="PF00703"/>
    </source>
</evidence>
<dbReference type="EMBL" id="SRZK01000032">
    <property type="protein sequence ID" value="TGZ11268.1"/>
    <property type="molecule type" value="Genomic_DNA"/>
</dbReference>
<evidence type="ECO:0000256" key="3">
    <source>
        <dbReference type="ARBA" id="ARBA00012754"/>
    </source>
</evidence>
<accession>A0ABY2PK39</accession>
<dbReference type="RefSeq" id="WP_136015637.1">
    <property type="nucleotide sequence ID" value="NZ_JBLLLO010000031.1"/>
</dbReference>
<dbReference type="SUPFAM" id="SSF49303">
    <property type="entry name" value="beta-Galactosidase/glucuronidase domain"/>
    <property type="match status" value="2"/>
</dbReference>
<dbReference type="InterPro" id="IPR013783">
    <property type="entry name" value="Ig-like_fold"/>
</dbReference>
<dbReference type="InterPro" id="IPR036156">
    <property type="entry name" value="Beta-gal/glucu_dom_sf"/>
</dbReference>
<evidence type="ECO:0000313" key="10">
    <source>
        <dbReference type="Proteomes" id="UP000306274"/>
    </source>
</evidence>
<keyword evidence="5" id="KW-0326">Glycosidase</keyword>
<dbReference type="Gene3D" id="3.20.20.80">
    <property type="entry name" value="Glycosidases"/>
    <property type="match status" value="1"/>
</dbReference>
<sequence>MHRTTVSLDTFELRDAPLGEDSYDNVVADREAAVWIPAVVPGGVHESLLAAGRIEHPYSGANERRADWVQEREWWYRTRFSHPGPGMARLVFEGLDTVADVWLNGRHLGHHENQFRPAAFDVTDALGEDNTLLVRFLPPLLGRQPVTSAAETIERMLALMNPGEEDGSADTERAEGPGEVSAEDTHWAQTMPVAASLRKAAFSWGWDFGPHVPSIGIWRQVRLEVSQRATLSGHHVALTQLADDHSTARVRVTVETEKPGTELSAHVTLRSPSGREFRAETELRSSPSRSIEVPVDEPELWWTHDLGTPALHQVVIELRDGDEVVDTVTDSVGLRTLELNREPDEEEGGRYFGFVLNGVPLFARGANWLPASAMVGSVDGTTHRDLVLRATEGNLTMLRVWGGGIYEHDSFYRACDELGVLVWQDFMFANVDYPDRDACLRHEVQLEAEYQVRRLRNRACLALWCGNNEALMMRALVWGNLDEGADGTTGWGRRFYTDILPGAVAAHDGLTPYWPGSPYGEENGVLSVIGTDDGDRHTWEVWHGLILPGVSVGPTTFPSIGDARHYRRYADDTAKFVSEFGIHAAPEAATLRRWIPEEDLAVHSPVFDQHNKDHPKNKGDELLAVTTGLPEGLDQYIAFTQAVQAEGMAFGIEHYRRRQPHTAGALMWQYNDVWPGFTWSVVDHDAIPKAAYYTARRASAPVALSFRTTPSGDLELWLANNTLTPARLDVDVEVGAFDGSDRTSRRIIAAAAPGESALVWSKASGEYAADAHHYAWASVPDGTAPSVRKHFAEIKDLRFGPSSLDVTAEPHALRIRATGYAYMVRIEQPVVGMRLSDNAFDLRDGDEVVIRVAGADPSSLKVLAFPLTQPAD</sequence>
<evidence type="ECO:0000259" key="8">
    <source>
        <dbReference type="Pfam" id="PF22666"/>
    </source>
</evidence>
<comment type="caution">
    <text evidence="9">The sequence shown here is derived from an EMBL/GenBank/DDBJ whole genome shotgun (WGS) entry which is preliminary data.</text>
</comment>
<comment type="catalytic activity">
    <reaction evidence="1">
        <text>Hydrolysis of terminal, non-reducing beta-D-mannose residues in beta-D-mannosides.</text>
        <dbReference type="EC" id="3.2.1.25"/>
    </reaction>
</comment>
<dbReference type="PANTHER" id="PTHR43730:SF1">
    <property type="entry name" value="BETA-MANNOSIDASE"/>
    <property type="match status" value="1"/>
</dbReference>
<feature type="domain" description="Glycoside hydrolase family 2 immunoglobulin-like beta-sandwich" evidence="7">
    <location>
        <begin position="239"/>
        <end position="335"/>
    </location>
</feature>
<dbReference type="InterPro" id="IPR008979">
    <property type="entry name" value="Galactose-bd-like_sf"/>
</dbReference>
<dbReference type="GO" id="GO:0016787">
    <property type="term" value="F:hydrolase activity"/>
    <property type="evidence" value="ECO:0007669"/>
    <property type="project" value="UniProtKB-KW"/>
</dbReference>
<keyword evidence="10" id="KW-1185">Reference proteome</keyword>
<proteinExistence type="inferred from homology"/>
<protein>
    <recommendedName>
        <fullName evidence="3">beta-mannosidase</fullName>
        <ecNumber evidence="3">3.2.1.25</ecNumber>
    </recommendedName>
</protein>
<dbReference type="EC" id="3.2.1.25" evidence="3"/>